<accession>A0A9W6TCQ6</accession>
<dbReference type="GO" id="GO:0003677">
    <property type="term" value="F:DNA binding"/>
    <property type="evidence" value="ECO:0007669"/>
    <property type="project" value="UniProtKB-UniRule"/>
</dbReference>
<reference evidence="5" key="1">
    <citation type="submission" date="2023-04" db="EMBL/GenBank/DDBJ databases">
        <title>Phytophthora lilii NBRC 32176.</title>
        <authorList>
            <person name="Ichikawa N."/>
            <person name="Sato H."/>
            <person name="Tonouchi N."/>
        </authorList>
    </citation>
    <scope>NUCLEOTIDE SEQUENCE</scope>
    <source>
        <strain evidence="5">NBRC 32176</strain>
    </source>
</reference>
<evidence type="ECO:0000256" key="1">
    <source>
        <dbReference type="PROSITE-ProRule" id="PRU00320"/>
    </source>
</evidence>
<keyword evidence="3" id="KW-0812">Transmembrane</keyword>
<dbReference type="SUPFAM" id="SSF46689">
    <property type="entry name" value="Homeodomain-like"/>
    <property type="match status" value="1"/>
</dbReference>
<evidence type="ECO:0000313" key="5">
    <source>
        <dbReference type="EMBL" id="GMF10537.1"/>
    </source>
</evidence>
<keyword evidence="6" id="KW-1185">Reference proteome</keyword>
<organism evidence="5 6">
    <name type="scientific">Phytophthora lilii</name>
    <dbReference type="NCBI Taxonomy" id="2077276"/>
    <lineage>
        <taxon>Eukaryota</taxon>
        <taxon>Sar</taxon>
        <taxon>Stramenopiles</taxon>
        <taxon>Oomycota</taxon>
        <taxon>Peronosporomycetes</taxon>
        <taxon>Peronosporales</taxon>
        <taxon>Peronosporaceae</taxon>
        <taxon>Phytophthora</taxon>
    </lineage>
</organism>
<name>A0A9W6TCQ6_9STRA</name>
<keyword evidence="3" id="KW-0472">Membrane</keyword>
<feature type="transmembrane region" description="Helical" evidence="3">
    <location>
        <begin position="6"/>
        <end position="27"/>
    </location>
</feature>
<comment type="caution">
    <text evidence="5">The sequence shown here is derived from an EMBL/GenBank/DDBJ whole genome shotgun (WGS) entry which is preliminary data.</text>
</comment>
<evidence type="ECO:0000313" key="6">
    <source>
        <dbReference type="Proteomes" id="UP001165083"/>
    </source>
</evidence>
<dbReference type="Pfam" id="PF05225">
    <property type="entry name" value="HTH_psq"/>
    <property type="match status" value="1"/>
</dbReference>
<dbReference type="AlphaFoldDB" id="A0A9W6TCQ6"/>
<dbReference type="Proteomes" id="UP001165083">
    <property type="component" value="Unassembled WGS sequence"/>
</dbReference>
<feature type="domain" description="HTH psq-type" evidence="4">
    <location>
        <begin position="36"/>
        <end position="73"/>
    </location>
</feature>
<keyword evidence="1" id="KW-0238">DNA-binding</keyword>
<dbReference type="InterPro" id="IPR009057">
    <property type="entry name" value="Homeodomain-like_sf"/>
</dbReference>
<protein>
    <submittedName>
        <fullName evidence="5">Unnamed protein product</fullName>
    </submittedName>
</protein>
<sequence length="149" mass="16180">MVLNAAIISMLLITETVFLIAILRIMARQAAPSHVEEAIAAVQSGAMSLRQAARKFDVPRTTLQRRVQRRASEAVASETEAAVVEPVAADSNAQSDTSTEEDATEPCTTVREENVTGHKRSAEHLDEPSLGGRCRALWGRWEIVADDAL</sequence>
<evidence type="ECO:0000256" key="2">
    <source>
        <dbReference type="SAM" id="MobiDB-lite"/>
    </source>
</evidence>
<gene>
    <name evidence="5" type="ORF">Plil01_000133300</name>
</gene>
<dbReference type="GO" id="GO:0005634">
    <property type="term" value="C:nucleus"/>
    <property type="evidence" value="ECO:0007669"/>
    <property type="project" value="UniProtKB-SubCell"/>
</dbReference>
<dbReference type="PROSITE" id="PS50960">
    <property type="entry name" value="HTH_PSQ"/>
    <property type="match status" value="1"/>
</dbReference>
<keyword evidence="1" id="KW-0539">Nucleus</keyword>
<comment type="subcellular location">
    <subcellularLocation>
        <location evidence="1">Nucleus</location>
    </subcellularLocation>
</comment>
<keyword evidence="3" id="KW-1133">Transmembrane helix</keyword>
<feature type="region of interest" description="Disordered" evidence="2">
    <location>
        <begin position="77"/>
        <end position="129"/>
    </location>
</feature>
<dbReference type="InterPro" id="IPR007889">
    <property type="entry name" value="HTH_Psq"/>
</dbReference>
<dbReference type="OrthoDB" id="7042322at2759"/>
<evidence type="ECO:0000259" key="4">
    <source>
        <dbReference type="PROSITE" id="PS50960"/>
    </source>
</evidence>
<feature type="compositionally biased region" description="Low complexity" evidence="2">
    <location>
        <begin position="77"/>
        <end position="89"/>
    </location>
</feature>
<dbReference type="EMBL" id="BSXW01000046">
    <property type="protein sequence ID" value="GMF10537.1"/>
    <property type="molecule type" value="Genomic_DNA"/>
</dbReference>
<evidence type="ECO:0000256" key="3">
    <source>
        <dbReference type="SAM" id="Phobius"/>
    </source>
</evidence>
<proteinExistence type="predicted"/>
<feature type="DNA-binding region" description="H-T-H motif" evidence="1">
    <location>
        <begin position="49"/>
        <end position="69"/>
    </location>
</feature>
<dbReference type="Gene3D" id="1.10.10.60">
    <property type="entry name" value="Homeodomain-like"/>
    <property type="match status" value="1"/>
</dbReference>
<feature type="compositionally biased region" description="Basic and acidic residues" evidence="2">
    <location>
        <begin position="110"/>
        <end position="127"/>
    </location>
</feature>